<dbReference type="GO" id="GO:0005829">
    <property type="term" value="C:cytosol"/>
    <property type="evidence" value="ECO:0007669"/>
    <property type="project" value="TreeGrafter"/>
</dbReference>
<dbReference type="AlphaFoldDB" id="A0A1F5PXI2"/>
<protein>
    <submittedName>
        <fullName evidence="3">dTDP-4-dehydrorhamnose 3,5-epimerase</fullName>
    </submittedName>
</protein>
<reference evidence="3 4" key="1">
    <citation type="journal article" date="2016" name="Nat. Commun.">
        <title>Thousands of microbial genomes shed light on interconnected biogeochemical processes in an aquifer system.</title>
        <authorList>
            <person name="Anantharaman K."/>
            <person name="Brown C.T."/>
            <person name="Hug L.A."/>
            <person name="Sharon I."/>
            <person name="Castelle C.J."/>
            <person name="Probst A.J."/>
            <person name="Thomas B.C."/>
            <person name="Singh A."/>
            <person name="Wilkins M.J."/>
            <person name="Karaoz U."/>
            <person name="Brodie E.L."/>
            <person name="Williams K.H."/>
            <person name="Hubbard S.S."/>
            <person name="Banfield J.F."/>
        </authorList>
    </citation>
    <scope>NUCLEOTIDE SEQUENCE [LARGE SCALE GENOMIC DNA]</scope>
</reference>
<dbReference type="PANTHER" id="PTHR21047:SF2">
    <property type="entry name" value="THYMIDINE DIPHOSPHO-4-KETO-RHAMNOSE 3,5-EPIMERASE"/>
    <property type="match status" value="1"/>
</dbReference>
<dbReference type="GO" id="GO:0019305">
    <property type="term" value="P:dTDP-rhamnose biosynthetic process"/>
    <property type="evidence" value="ECO:0007669"/>
    <property type="project" value="TreeGrafter"/>
</dbReference>
<evidence type="ECO:0000256" key="2">
    <source>
        <dbReference type="PIRSR" id="PIRSR600888-3"/>
    </source>
</evidence>
<feature type="active site" description="Proton acceptor" evidence="1">
    <location>
        <position position="70"/>
    </location>
</feature>
<dbReference type="SUPFAM" id="SSF51182">
    <property type="entry name" value="RmlC-like cupins"/>
    <property type="match status" value="1"/>
</dbReference>
<feature type="site" description="Participates in a stacking interaction with the thymidine ring of dTDP-4-oxo-6-deoxyglucose" evidence="2">
    <location>
        <position position="139"/>
    </location>
</feature>
<dbReference type="InterPro" id="IPR000888">
    <property type="entry name" value="RmlC-like"/>
</dbReference>
<organism evidence="3 4">
    <name type="scientific">Candidatus Doudnabacteria bacterium RIFCSPLOWO2_01_FULL_44_21</name>
    <dbReference type="NCBI Taxonomy" id="1817841"/>
    <lineage>
        <taxon>Bacteria</taxon>
        <taxon>Candidatus Doudnaibacteriota</taxon>
    </lineage>
</organism>
<dbReference type="Proteomes" id="UP000177281">
    <property type="component" value="Unassembled WGS sequence"/>
</dbReference>
<accession>A0A1F5PXI2</accession>
<dbReference type="GO" id="GO:0000271">
    <property type="term" value="P:polysaccharide biosynthetic process"/>
    <property type="evidence" value="ECO:0007669"/>
    <property type="project" value="TreeGrafter"/>
</dbReference>
<dbReference type="EMBL" id="MFFB01000012">
    <property type="protein sequence ID" value="OGE94651.1"/>
    <property type="molecule type" value="Genomic_DNA"/>
</dbReference>
<dbReference type="Gene3D" id="2.60.120.10">
    <property type="entry name" value="Jelly Rolls"/>
    <property type="match status" value="1"/>
</dbReference>
<evidence type="ECO:0000256" key="1">
    <source>
        <dbReference type="PIRSR" id="PIRSR600888-1"/>
    </source>
</evidence>
<dbReference type="PANTHER" id="PTHR21047">
    <property type="entry name" value="DTDP-6-DEOXY-D-GLUCOSE-3,5 EPIMERASE"/>
    <property type="match status" value="1"/>
</dbReference>
<dbReference type="InterPro" id="IPR014710">
    <property type="entry name" value="RmlC-like_jellyroll"/>
</dbReference>
<proteinExistence type="predicted"/>
<evidence type="ECO:0000313" key="3">
    <source>
        <dbReference type="EMBL" id="OGE94651.1"/>
    </source>
</evidence>
<gene>
    <name evidence="3" type="ORF">A3B10_00670</name>
</gene>
<sequence>MSQITEFKIKQTEIPGLLEIDISLMEDERGYFQEKFQKEKLVAAGFPESFTPVQQSVSYNKEVGVTRGFHAEPWEKYIAVITGKAFGAYLDLRPGQNFGKIVTIELNPTKAVFLPRGVANAFQTLTPDVYYSYLINAHWSSQAKYQSVNLKDPEIHIDWPINLAEAIISEKDLNNPFLKDFR</sequence>
<dbReference type="GO" id="GO:0008830">
    <property type="term" value="F:dTDP-4-dehydrorhamnose 3,5-epimerase activity"/>
    <property type="evidence" value="ECO:0007669"/>
    <property type="project" value="InterPro"/>
</dbReference>
<evidence type="ECO:0000313" key="4">
    <source>
        <dbReference type="Proteomes" id="UP000177281"/>
    </source>
</evidence>
<dbReference type="Pfam" id="PF00908">
    <property type="entry name" value="dTDP_sugar_isom"/>
    <property type="match status" value="1"/>
</dbReference>
<name>A0A1F5PXI2_9BACT</name>
<feature type="active site" description="Proton donor" evidence="1">
    <location>
        <position position="133"/>
    </location>
</feature>
<dbReference type="InterPro" id="IPR011051">
    <property type="entry name" value="RmlC_Cupin_sf"/>
</dbReference>
<dbReference type="STRING" id="1817841.A3B10_00670"/>
<comment type="caution">
    <text evidence="3">The sequence shown here is derived from an EMBL/GenBank/DDBJ whole genome shotgun (WGS) entry which is preliminary data.</text>
</comment>